<accession>A0A437AHX8</accession>
<keyword evidence="2" id="KW-1185">Reference proteome</keyword>
<reference evidence="1 2" key="1">
    <citation type="submission" date="2018-10" db="EMBL/GenBank/DDBJ databases">
        <title>Draft genome sequence of the microsporidian Tubulinosema ratisbonensis.</title>
        <authorList>
            <person name="Polonais V."/>
            <person name="Peyretaillade E."/>
            <person name="Niehus S."/>
            <person name="Wawrzyniak I."/>
            <person name="Franchet A."/>
            <person name="Gaspin C."/>
            <person name="Reichstadt M."/>
            <person name="Belser C."/>
            <person name="Labadie K."/>
            <person name="Delbac F."/>
            <person name="Ferrandon D."/>
        </authorList>
    </citation>
    <scope>NUCLEOTIDE SEQUENCE [LARGE SCALE GENOMIC DNA]</scope>
    <source>
        <strain evidence="1 2">Franzen</strain>
    </source>
</reference>
<proteinExistence type="predicted"/>
<evidence type="ECO:0000313" key="2">
    <source>
        <dbReference type="Proteomes" id="UP000282876"/>
    </source>
</evidence>
<gene>
    <name evidence="1" type="ORF">TUBRATIS_28810</name>
</gene>
<protein>
    <submittedName>
        <fullName evidence="1">Uncharacterized protein</fullName>
    </submittedName>
</protein>
<dbReference type="EMBL" id="RCSS01000809">
    <property type="protein sequence ID" value="RVD90688.1"/>
    <property type="molecule type" value="Genomic_DNA"/>
</dbReference>
<dbReference type="AlphaFoldDB" id="A0A437AHX8"/>
<sequence length="215" mass="26054">MLVLFPEMGVFIEYLLKASPRYIYKKLHLFISSFAFKFHLLKGNLKHVFNQQNNNSSFRITDSNFINFFIFEMRCFICYWSFIIFNKSKPKIKFFMYITFISFLRLNKMEIFKDTKFDDYITPEDFFNSKASKRIGIERIKFLEEHDKKNESVFHELLSLKNSDIDSFFDFKKFLLDNNIDNTYTQSVISKYYENSKFDEKITKITTKLKEYLSD</sequence>
<evidence type="ECO:0000313" key="1">
    <source>
        <dbReference type="EMBL" id="RVD90688.1"/>
    </source>
</evidence>
<dbReference type="Proteomes" id="UP000282876">
    <property type="component" value="Unassembled WGS sequence"/>
</dbReference>
<organism evidence="1 2">
    <name type="scientific">Tubulinosema ratisbonensis</name>
    <dbReference type="NCBI Taxonomy" id="291195"/>
    <lineage>
        <taxon>Eukaryota</taxon>
        <taxon>Fungi</taxon>
        <taxon>Fungi incertae sedis</taxon>
        <taxon>Microsporidia</taxon>
        <taxon>Tubulinosematoidea</taxon>
        <taxon>Tubulinosematidae</taxon>
        <taxon>Tubulinosema</taxon>
    </lineage>
</organism>
<name>A0A437AHX8_9MICR</name>
<dbReference type="VEuPathDB" id="MicrosporidiaDB:TUBRATIS_28810"/>
<comment type="caution">
    <text evidence="1">The sequence shown here is derived from an EMBL/GenBank/DDBJ whole genome shotgun (WGS) entry which is preliminary data.</text>
</comment>